<reference evidence="2" key="1">
    <citation type="journal article" date="2023" name="Science">
        <title>Elucidation of the pathway for biosynthesis of saponin adjuvants from the soapbark tree.</title>
        <authorList>
            <person name="Reed J."/>
            <person name="Orme A."/>
            <person name="El-Demerdash A."/>
            <person name="Owen C."/>
            <person name="Martin L.B.B."/>
            <person name="Misra R.C."/>
            <person name="Kikuchi S."/>
            <person name="Rejzek M."/>
            <person name="Martin A.C."/>
            <person name="Harkess A."/>
            <person name="Leebens-Mack J."/>
            <person name="Louveau T."/>
            <person name="Stephenson M.J."/>
            <person name="Osbourn A."/>
        </authorList>
    </citation>
    <scope>NUCLEOTIDE SEQUENCE</scope>
    <source>
        <strain evidence="2">S10</strain>
    </source>
</reference>
<proteinExistence type="predicted"/>
<evidence type="ECO:0000256" key="1">
    <source>
        <dbReference type="ARBA" id="ARBA00022801"/>
    </source>
</evidence>
<keyword evidence="3" id="KW-1185">Reference proteome</keyword>
<dbReference type="PANTHER" id="PTHR31956:SF1">
    <property type="entry name" value="NON-SPECIFIC PHOSPHOLIPASE C1"/>
    <property type="match status" value="1"/>
</dbReference>
<organism evidence="2 3">
    <name type="scientific">Quillaja saponaria</name>
    <name type="common">Soap bark tree</name>
    <dbReference type="NCBI Taxonomy" id="32244"/>
    <lineage>
        <taxon>Eukaryota</taxon>
        <taxon>Viridiplantae</taxon>
        <taxon>Streptophyta</taxon>
        <taxon>Embryophyta</taxon>
        <taxon>Tracheophyta</taxon>
        <taxon>Spermatophyta</taxon>
        <taxon>Magnoliopsida</taxon>
        <taxon>eudicotyledons</taxon>
        <taxon>Gunneridae</taxon>
        <taxon>Pentapetalae</taxon>
        <taxon>rosids</taxon>
        <taxon>fabids</taxon>
        <taxon>Fabales</taxon>
        <taxon>Quillajaceae</taxon>
        <taxon>Quillaja</taxon>
    </lineage>
</organism>
<dbReference type="GO" id="GO:0042578">
    <property type="term" value="F:phosphoric ester hydrolase activity"/>
    <property type="evidence" value="ECO:0007669"/>
    <property type="project" value="UniProtKB-ARBA"/>
</dbReference>
<dbReference type="Pfam" id="PF04185">
    <property type="entry name" value="Phosphoesterase"/>
    <property type="match status" value="1"/>
</dbReference>
<dbReference type="AlphaFoldDB" id="A0AAD7LU92"/>
<comment type="caution">
    <text evidence="2">The sequence shown here is derived from an EMBL/GenBank/DDBJ whole genome shotgun (WGS) entry which is preliminary data.</text>
</comment>
<gene>
    <name evidence="2" type="ORF">O6P43_014032</name>
</gene>
<dbReference type="PANTHER" id="PTHR31956">
    <property type="entry name" value="NON-SPECIFIC PHOSPHOLIPASE C4-RELATED"/>
    <property type="match status" value="1"/>
</dbReference>
<accession>A0AAD7LU92</accession>
<keyword evidence="1" id="KW-0378">Hydrolase</keyword>
<dbReference type="GO" id="GO:0009395">
    <property type="term" value="P:phospholipid catabolic process"/>
    <property type="evidence" value="ECO:0007669"/>
    <property type="project" value="TreeGrafter"/>
</dbReference>
<protein>
    <submittedName>
        <fullName evidence="2">Non-specific phospholipase</fullName>
    </submittedName>
</protein>
<evidence type="ECO:0000313" key="2">
    <source>
        <dbReference type="EMBL" id="KAJ7964172.1"/>
    </source>
</evidence>
<dbReference type="EMBL" id="JARAOO010000006">
    <property type="protein sequence ID" value="KAJ7964172.1"/>
    <property type="molecule type" value="Genomic_DNA"/>
</dbReference>
<dbReference type="InterPro" id="IPR007312">
    <property type="entry name" value="Phosphoesterase"/>
</dbReference>
<evidence type="ECO:0000313" key="3">
    <source>
        <dbReference type="Proteomes" id="UP001163823"/>
    </source>
</evidence>
<name>A0AAD7LU92_QUISA</name>
<dbReference type="KEGG" id="qsa:O6P43_014032"/>
<sequence length="249" mass="28082">MSSQCSTNGLPLCPRQLSQIDSTFTLRPPMVPWKDLSHGFPQRTIFDSLDDNGLTFGIYYQNMPATLFFKSLRKLKHIIKFHSYTLKFKLHAKLGKLPNYVVVEQRYFDLDLFPANDDHPSHDMARGQRLAVRIPTILVSPWIVKGTETLPDMTKPLRPWGPKEDASLSEFQVELIQLTSQLNGDYILKTYPNIGKSMTVGEANRYAEDAVARFLEAGKAALKAGANESNVVTMKPSLSSRVTGEDYSR</sequence>
<dbReference type="Proteomes" id="UP001163823">
    <property type="component" value="Chromosome 6"/>
</dbReference>